<dbReference type="EMBL" id="CP007155">
    <property type="protein sequence ID" value="AHH98066.1"/>
    <property type="molecule type" value="Genomic_DNA"/>
</dbReference>
<accession>W5WBZ6</accession>
<dbReference type="Pfam" id="PF14019">
    <property type="entry name" value="DUF4235"/>
    <property type="match status" value="1"/>
</dbReference>
<proteinExistence type="predicted"/>
<organism evidence="1 2">
    <name type="scientific">Kutzneria albida DSM 43870</name>
    <dbReference type="NCBI Taxonomy" id="1449976"/>
    <lineage>
        <taxon>Bacteria</taxon>
        <taxon>Bacillati</taxon>
        <taxon>Actinomycetota</taxon>
        <taxon>Actinomycetes</taxon>
        <taxon>Pseudonocardiales</taxon>
        <taxon>Pseudonocardiaceae</taxon>
        <taxon>Kutzneria</taxon>
    </lineage>
</organism>
<evidence type="ECO:0000313" key="2">
    <source>
        <dbReference type="Proteomes" id="UP000019225"/>
    </source>
</evidence>
<dbReference type="Proteomes" id="UP000019225">
    <property type="component" value="Chromosome"/>
</dbReference>
<name>W5WBZ6_9PSEU</name>
<gene>
    <name evidence="1" type="ORF">KALB_4704</name>
</gene>
<sequence>MNPVLKLLYKPLGLVVSVLGGLAASAAFNQVWKLLTGEKQAPEATDEQRRWGEVLAAAAVQGAVFGLVKAAIDRGGAAGYRKATGEWPKK</sequence>
<dbReference type="KEGG" id="kal:KALB_4704"/>
<dbReference type="AlphaFoldDB" id="W5WBZ6"/>
<dbReference type="eggNOG" id="ENOG50330B5">
    <property type="taxonomic scope" value="Bacteria"/>
</dbReference>
<evidence type="ECO:0000313" key="1">
    <source>
        <dbReference type="EMBL" id="AHH98066.1"/>
    </source>
</evidence>
<dbReference type="InterPro" id="IPR025329">
    <property type="entry name" value="DUF4235"/>
</dbReference>
<protein>
    <submittedName>
        <fullName evidence="1">Uncharacterized protein</fullName>
    </submittedName>
</protein>
<dbReference type="HOGENOM" id="CLU_157972_0_0_11"/>
<keyword evidence="2" id="KW-1185">Reference proteome</keyword>
<dbReference type="STRING" id="1449976.KALB_4704"/>
<reference evidence="1 2" key="1">
    <citation type="journal article" date="2014" name="BMC Genomics">
        <title>Complete genome sequence of producer of the glycopeptide antibiotic Aculeximycin Kutzneria albida DSM 43870T, a representative of minor genus of Pseudonocardiaceae.</title>
        <authorList>
            <person name="Rebets Y."/>
            <person name="Tokovenko B."/>
            <person name="Lushchyk I."/>
            <person name="Ruckert C."/>
            <person name="Zaburannyi N."/>
            <person name="Bechthold A."/>
            <person name="Kalinowski J."/>
            <person name="Luzhetskyy A."/>
        </authorList>
    </citation>
    <scope>NUCLEOTIDE SEQUENCE [LARGE SCALE GENOMIC DNA]</scope>
    <source>
        <strain evidence="1">DSM 43870</strain>
    </source>
</reference>